<evidence type="ECO:0000259" key="3">
    <source>
        <dbReference type="Pfam" id="PF00534"/>
    </source>
</evidence>
<gene>
    <name evidence="4" type="ordered locus">MTES_0935</name>
</gene>
<reference evidence="4 5" key="1">
    <citation type="journal article" date="2011" name="J. Bacteriol.">
        <title>Genome sequence of Microbacterium testaceum StLB037, an N-acylhomoserine lactone-degrading bacterium isolated from potato leaves.</title>
        <authorList>
            <person name="Morohoshi T."/>
            <person name="Wang W.-Z."/>
            <person name="Someya N."/>
            <person name="Ikeda T."/>
        </authorList>
    </citation>
    <scope>NUCLEOTIDE SEQUENCE [LARGE SCALE GENOMIC DNA]</scope>
    <source>
        <strain evidence="4 5">StLB037</strain>
    </source>
</reference>
<dbReference type="InterPro" id="IPR001296">
    <property type="entry name" value="Glyco_trans_1"/>
</dbReference>
<name>E8NF45_MICTS</name>
<evidence type="ECO:0000313" key="4">
    <source>
        <dbReference type="EMBL" id="BAJ73899.1"/>
    </source>
</evidence>
<dbReference type="eggNOG" id="COG0438">
    <property type="taxonomic scope" value="Bacteria"/>
</dbReference>
<dbReference type="Proteomes" id="UP000008975">
    <property type="component" value="Chromosome"/>
</dbReference>
<evidence type="ECO:0000256" key="1">
    <source>
        <dbReference type="ARBA" id="ARBA00021292"/>
    </source>
</evidence>
<organism evidence="4 5">
    <name type="scientific">Microbacterium testaceum (strain StLB037)</name>
    <dbReference type="NCBI Taxonomy" id="979556"/>
    <lineage>
        <taxon>Bacteria</taxon>
        <taxon>Bacillati</taxon>
        <taxon>Actinomycetota</taxon>
        <taxon>Actinomycetes</taxon>
        <taxon>Micrococcales</taxon>
        <taxon>Microbacteriaceae</taxon>
        <taxon>Microbacterium</taxon>
    </lineage>
</organism>
<dbReference type="HOGENOM" id="CLU_755986_0_0_11"/>
<dbReference type="EMBL" id="AP012052">
    <property type="protein sequence ID" value="BAJ73899.1"/>
    <property type="molecule type" value="Genomic_DNA"/>
</dbReference>
<keyword evidence="2" id="KW-0808">Transferase</keyword>
<dbReference type="PANTHER" id="PTHR45947:SF3">
    <property type="entry name" value="SULFOQUINOVOSYL TRANSFERASE SQD2"/>
    <property type="match status" value="1"/>
</dbReference>
<dbReference type="GO" id="GO:0016757">
    <property type="term" value="F:glycosyltransferase activity"/>
    <property type="evidence" value="ECO:0007669"/>
    <property type="project" value="InterPro"/>
</dbReference>
<dbReference type="KEGG" id="mts:MTES_0935"/>
<sequence length="353" mass="37749">MSPRICFVAAPLIARSGVYNSTVEAVGAARRRGLPWTAVIGVSREAAGTPTDDDGVIEYSVEPGGLGGVRDLARHLRSLAVVREADLIISMIPQTDMALSLTSLPWIAYLRGLPWPAAGESSAAKAAVWRALESLALRRPLEVWATTPLLAREVGSVVDRIVPPGLLPPAGLSRQDDGRSFVWAARYGRDKNPSLFVDALRGLPAASGTMYGTGPLQDDIAQAAPKNVRVAGWASREDLWTDALAYVGTSTREAFGRSAVEAAMLGIPVVVSDQFGCAEMLITDPELKRLCVLPTDDVSAWTSSLSLLHSDRGFRERLAEHVKMNADGLTIDSAVDNISEASTAALSRTRPRR</sequence>
<dbReference type="STRING" id="979556.MTES_0935"/>
<evidence type="ECO:0000256" key="2">
    <source>
        <dbReference type="ARBA" id="ARBA00022679"/>
    </source>
</evidence>
<accession>E8NF45</accession>
<dbReference type="Gene3D" id="3.40.50.2000">
    <property type="entry name" value="Glycogen Phosphorylase B"/>
    <property type="match status" value="1"/>
</dbReference>
<proteinExistence type="predicted"/>
<dbReference type="AlphaFoldDB" id="E8NF45"/>
<evidence type="ECO:0000313" key="5">
    <source>
        <dbReference type="Proteomes" id="UP000008975"/>
    </source>
</evidence>
<dbReference type="CDD" id="cd03801">
    <property type="entry name" value="GT4_PimA-like"/>
    <property type="match status" value="1"/>
</dbReference>
<dbReference type="PANTHER" id="PTHR45947">
    <property type="entry name" value="SULFOQUINOVOSYL TRANSFERASE SQD2"/>
    <property type="match status" value="1"/>
</dbReference>
<protein>
    <recommendedName>
        <fullName evidence="1">D-inositol 3-phosphate glycosyltransferase</fullName>
    </recommendedName>
</protein>
<dbReference type="SUPFAM" id="SSF53756">
    <property type="entry name" value="UDP-Glycosyltransferase/glycogen phosphorylase"/>
    <property type="match status" value="1"/>
</dbReference>
<dbReference type="InterPro" id="IPR050194">
    <property type="entry name" value="Glycosyltransferase_grp1"/>
</dbReference>
<dbReference type="Pfam" id="PF00534">
    <property type="entry name" value="Glycos_transf_1"/>
    <property type="match status" value="1"/>
</dbReference>
<reference key="2">
    <citation type="submission" date="2011-02" db="EMBL/GenBank/DDBJ databases">
        <title>Genome sequence of Microbacterium testaceum StLB037.</title>
        <authorList>
            <person name="Morohoshi T."/>
            <person name="Wang W.Z."/>
            <person name="Someya N."/>
            <person name="Ikeda T."/>
        </authorList>
    </citation>
    <scope>NUCLEOTIDE SEQUENCE</scope>
    <source>
        <strain>StLB037</strain>
    </source>
</reference>
<feature type="domain" description="Glycosyl transferase family 1" evidence="3">
    <location>
        <begin position="176"/>
        <end position="321"/>
    </location>
</feature>